<gene>
    <name evidence="1" type="ORF">HYY20_00495</name>
</gene>
<evidence type="ECO:0000313" key="1">
    <source>
        <dbReference type="EMBL" id="MBI2875342.1"/>
    </source>
</evidence>
<evidence type="ECO:0000313" key="2">
    <source>
        <dbReference type="Proteomes" id="UP000769766"/>
    </source>
</evidence>
<evidence type="ECO:0008006" key="3">
    <source>
        <dbReference type="Google" id="ProtNLM"/>
    </source>
</evidence>
<sequence>MERWRKSFIWLIFLHLLILSRWWVQGRLEEIRPQDRAERMLYLPSGKLLKPMALGFDSLVADLLWIRAVIYVGDHLMTDKRYPWLYHILDLVTTLDPQFETPYEFGGVILALEERAVDQSTALLKKGMQSHPRSWRLPFYLGFNYFYLQGDPKTAAYYLEQAARLPGCPPYVPRLAANIKYQTAGQEEAIHFLEEMAVNLRSPQIKEELARKVESLRQGKLPQAFRATESPPRRVQ</sequence>
<name>A0A932CLF5_UNCTE</name>
<dbReference type="EMBL" id="JACPRF010000017">
    <property type="protein sequence ID" value="MBI2875342.1"/>
    <property type="molecule type" value="Genomic_DNA"/>
</dbReference>
<reference evidence="1" key="1">
    <citation type="submission" date="2020-07" db="EMBL/GenBank/DDBJ databases">
        <title>Huge and variable diversity of episymbiotic CPR bacteria and DPANN archaea in groundwater ecosystems.</title>
        <authorList>
            <person name="He C.Y."/>
            <person name="Keren R."/>
            <person name="Whittaker M."/>
            <person name="Farag I.F."/>
            <person name="Doudna J."/>
            <person name="Cate J.H.D."/>
            <person name="Banfield J.F."/>
        </authorList>
    </citation>
    <scope>NUCLEOTIDE SEQUENCE</scope>
    <source>
        <strain evidence="1">NC_groundwater_672_Ag_B-0.1um_62_36</strain>
    </source>
</reference>
<accession>A0A932CLF5</accession>
<dbReference type="InterPro" id="IPR011990">
    <property type="entry name" value="TPR-like_helical_dom_sf"/>
</dbReference>
<dbReference type="Gene3D" id="1.25.40.10">
    <property type="entry name" value="Tetratricopeptide repeat domain"/>
    <property type="match status" value="1"/>
</dbReference>
<proteinExistence type="predicted"/>
<dbReference type="AlphaFoldDB" id="A0A932CLF5"/>
<dbReference type="Proteomes" id="UP000769766">
    <property type="component" value="Unassembled WGS sequence"/>
</dbReference>
<comment type="caution">
    <text evidence="1">The sequence shown here is derived from an EMBL/GenBank/DDBJ whole genome shotgun (WGS) entry which is preliminary data.</text>
</comment>
<protein>
    <recommendedName>
        <fullName evidence="3">Tetratricopeptide repeat protein</fullName>
    </recommendedName>
</protein>
<organism evidence="1 2">
    <name type="scientific">Tectimicrobiota bacterium</name>
    <dbReference type="NCBI Taxonomy" id="2528274"/>
    <lineage>
        <taxon>Bacteria</taxon>
        <taxon>Pseudomonadati</taxon>
        <taxon>Nitrospinota/Tectimicrobiota group</taxon>
        <taxon>Candidatus Tectimicrobiota</taxon>
    </lineage>
</organism>